<dbReference type="eggNOG" id="arCOG08986">
    <property type="taxonomic scope" value="Archaea"/>
</dbReference>
<organism evidence="2 3">
    <name type="scientific">Halorubrum lacusprofundi (strain ATCC 49239 / DSM 5036 / JCM 8891 / ACAM 34)</name>
    <dbReference type="NCBI Taxonomy" id="416348"/>
    <lineage>
        <taxon>Archaea</taxon>
        <taxon>Methanobacteriati</taxon>
        <taxon>Methanobacteriota</taxon>
        <taxon>Stenosarchaea group</taxon>
        <taxon>Halobacteria</taxon>
        <taxon>Halobacteriales</taxon>
        <taxon>Haloferacaceae</taxon>
        <taxon>Halorubrum</taxon>
    </lineage>
</organism>
<dbReference type="RefSeq" id="WP_012660143.1">
    <property type="nucleotide sequence ID" value="NC_012030.1"/>
</dbReference>
<dbReference type="AlphaFoldDB" id="B9LWU7"/>
<reference evidence="2 3" key="1">
    <citation type="journal article" date="2016" name="Stand. Genomic Sci.">
        <title>Complete genome sequence of the Antarctic Halorubrum lacusprofundi type strain ACAM 34.</title>
        <authorList>
            <person name="Anderson I.J."/>
            <person name="DasSarma P."/>
            <person name="Lucas S."/>
            <person name="Copeland A."/>
            <person name="Lapidus A."/>
            <person name="Del Rio T.G."/>
            <person name="Tice H."/>
            <person name="Dalin E."/>
            <person name="Bruce D.C."/>
            <person name="Goodwin L."/>
            <person name="Pitluck S."/>
            <person name="Sims D."/>
            <person name="Brettin T.S."/>
            <person name="Detter J.C."/>
            <person name="Han C.S."/>
            <person name="Larimer F."/>
            <person name="Hauser L."/>
            <person name="Land M."/>
            <person name="Ivanova N."/>
            <person name="Richardson P."/>
            <person name="Cavicchioli R."/>
            <person name="DasSarma S."/>
            <person name="Woese C.R."/>
            <person name="Kyrpides N.C."/>
        </authorList>
    </citation>
    <scope>NUCLEOTIDE SEQUENCE [LARGE SCALE GENOMIC DNA]</scope>
    <source>
        <strain evidence="3">ATCC 49239 / DSM 5036 / JCM 8891 / ACAM 34</strain>
    </source>
</reference>
<keyword evidence="1" id="KW-0812">Transmembrane</keyword>
<keyword evidence="1" id="KW-1133">Transmembrane helix</keyword>
<keyword evidence="1" id="KW-0472">Membrane</keyword>
<proteinExistence type="predicted"/>
<keyword evidence="2" id="KW-0614">Plasmid</keyword>
<evidence type="ECO:0000313" key="2">
    <source>
        <dbReference type="EMBL" id="ACM58938.1"/>
    </source>
</evidence>
<dbReference type="EMBL" id="CP001367">
    <property type="protein sequence ID" value="ACM58938.1"/>
    <property type="molecule type" value="Genomic_DNA"/>
</dbReference>
<geneLocation type="plasmid" evidence="2 3">
    <name>pHLAC01</name>
</geneLocation>
<feature type="transmembrane region" description="Helical" evidence="1">
    <location>
        <begin position="53"/>
        <end position="75"/>
    </location>
</feature>
<keyword evidence="3" id="KW-1185">Reference proteome</keyword>
<dbReference type="KEGG" id="hla:Hlac_3426"/>
<dbReference type="HOGENOM" id="CLU_1559444_0_0_2"/>
<accession>B9LWU7</accession>
<evidence type="ECO:0000313" key="3">
    <source>
        <dbReference type="Proteomes" id="UP000000740"/>
    </source>
</evidence>
<dbReference type="Proteomes" id="UP000000740">
    <property type="component" value="Plasmid pHLAC01"/>
</dbReference>
<feature type="transmembrane region" description="Helical" evidence="1">
    <location>
        <begin position="20"/>
        <end position="47"/>
    </location>
</feature>
<protein>
    <submittedName>
        <fullName evidence="2">Uncharacterized protein</fullName>
    </submittedName>
</protein>
<feature type="transmembrane region" description="Helical" evidence="1">
    <location>
        <begin position="124"/>
        <end position="141"/>
    </location>
</feature>
<dbReference type="GeneID" id="7402274"/>
<gene>
    <name evidence="2" type="ordered locus">Hlac_3426</name>
</gene>
<name>B9LWU7_HALLT</name>
<evidence type="ECO:0000256" key="1">
    <source>
        <dbReference type="SAM" id="Phobius"/>
    </source>
</evidence>
<sequence length="170" mass="18434">MKLTEIHQRIEASTHKPWQIYFLTVAVGSGLGLYLDSTIVTSAFRLIEGIFSGWSWIVMLGIQGVLIGFVAEILYEQGDGYAKSGSYRFGSKDRILVFRIGVMTVVSGLITKVVPVVVESMTEFLVVQTTGAVIALGILLVHTGSRDWNSGTEWPAIVAGVILAVVPSVF</sequence>
<feature type="transmembrane region" description="Helical" evidence="1">
    <location>
        <begin position="96"/>
        <end position="118"/>
    </location>
</feature>